<keyword evidence="5" id="KW-0768">Sushi</keyword>
<feature type="disulfide bond" evidence="4">
    <location>
        <begin position="44"/>
        <end position="62"/>
    </location>
</feature>
<dbReference type="InterPro" id="IPR023415">
    <property type="entry name" value="LDLR_class-A_CS"/>
</dbReference>
<evidence type="ECO:0000259" key="7">
    <source>
        <dbReference type="PROSITE" id="PS50923"/>
    </source>
</evidence>
<dbReference type="PROSITE" id="PS50068">
    <property type="entry name" value="LDLRA_2"/>
    <property type="match status" value="2"/>
</dbReference>
<feature type="region of interest" description="Disordered" evidence="6">
    <location>
        <begin position="312"/>
        <end position="331"/>
    </location>
</feature>
<evidence type="ECO:0000256" key="1">
    <source>
        <dbReference type="ARBA" id="ARBA00022729"/>
    </source>
</evidence>
<feature type="domain" description="Sushi" evidence="7">
    <location>
        <begin position="553"/>
        <end position="624"/>
    </location>
</feature>
<dbReference type="InterPro" id="IPR002172">
    <property type="entry name" value="LDrepeatLR_classA_rpt"/>
</dbReference>
<keyword evidence="3 4" id="KW-1015">Disulfide bond</keyword>
<evidence type="ECO:0000313" key="9">
    <source>
        <dbReference type="Proteomes" id="UP000606786"/>
    </source>
</evidence>
<accession>A0A811UEM2</accession>
<keyword evidence="2" id="KW-0677">Repeat</keyword>
<dbReference type="OrthoDB" id="2019384at2759"/>
<sequence>MKCWSGQCVNIKDKCNGIRDCADGSDETEVLCGAIPCQIEEFRCGYGACIPLTAKCNGTIECLDGTDELENLCKEDGATEAAKTVTATTISAMTTITAYENDISNVTDTSSTDLIIPLENNNDEKYVSEFSTKVMDTTPTQEGKNNHYNNKNINSDNAGVIQDNTDVKTNPKYDHNEVTTHTNVDHITREPGIAVAIPQHLDTTTESAFSRPSLIDYSTLQNERSTTQSTLRTTDIKPIRPVLKMNLTQPGLDAAIESPLPSKNVQPRPVSKLALSNTTAKPSRSTSDFIIKTSLLAENTTSDEHLIKPLIKPTNARDEVPTNTPSRPTEKINKTIVQDNKAYNHPNIYKSQGPLTDTFLYSTSQMPPTFNQAHSALRTQVASTTSKIQTIDVVKSVCTLRGCEYPLVCALAMPPGVNPGSAINKQGRTALEVGSEVKFSCADGHYLDGADRKICTAAGWSHDTPSCTPYCEVDFLVACRYPLTCYYKQPRNDTVIKINYSFYGEFVKEYSSITFSCGEDYQLEGANSRECKMNGWQGNIPRCVNYCRVKGFHNCEAPLKCKILDSNTGILRDYSPHFVNHWLYKIREESVVEFSCESGYELIGMNRSTCGTYGWDNAEPSCKKVTCKADLIPKCENPLKCTLHHSSLNSDQQITNRSRPKYQMYPEGSEVTFSCSNGYKLQGENRTICGTNGWSHEKRMSLPKCSSLCANEIFEECKHPYICNYHNTKRWIRNIQKTYMESIVPVGSVIDFINTNFYKEQGFTRFQCTVNGWVHVPAYG</sequence>
<dbReference type="PRINTS" id="PR00261">
    <property type="entry name" value="LDLRECEPTOR"/>
</dbReference>
<dbReference type="CDD" id="cd00112">
    <property type="entry name" value="LDLa"/>
    <property type="match status" value="2"/>
</dbReference>
<feature type="compositionally biased region" description="Low complexity" evidence="6">
    <location>
        <begin position="146"/>
        <end position="157"/>
    </location>
</feature>
<dbReference type="PANTHER" id="PTHR45656">
    <property type="entry name" value="PROTEIN CBR-CLEC-78"/>
    <property type="match status" value="1"/>
</dbReference>
<dbReference type="InterPro" id="IPR051277">
    <property type="entry name" value="SEZ6_CSMD_C4BPB_Regulators"/>
</dbReference>
<dbReference type="SUPFAM" id="SSF57535">
    <property type="entry name" value="Complement control module/SCR domain"/>
    <property type="match status" value="4"/>
</dbReference>
<dbReference type="SUPFAM" id="SSF57424">
    <property type="entry name" value="LDL receptor-like module"/>
    <property type="match status" value="2"/>
</dbReference>
<dbReference type="PANTHER" id="PTHR45656:SF4">
    <property type="entry name" value="PROTEIN CBR-CLEC-78"/>
    <property type="match status" value="1"/>
</dbReference>
<dbReference type="CDD" id="cd00033">
    <property type="entry name" value="CCP"/>
    <property type="match status" value="4"/>
</dbReference>
<evidence type="ECO:0000313" key="8">
    <source>
        <dbReference type="EMBL" id="CAD6995693.1"/>
    </source>
</evidence>
<feature type="domain" description="Sushi" evidence="7">
    <location>
        <begin position="401"/>
        <end position="469"/>
    </location>
</feature>
<gene>
    <name evidence="8" type="ORF">CCAP1982_LOCUS4398</name>
</gene>
<evidence type="ECO:0000256" key="4">
    <source>
        <dbReference type="PROSITE-ProRule" id="PRU00124"/>
    </source>
</evidence>
<dbReference type="Proteomes" id="UP000606786">
    <property type="component" value="Unassembled WGS sequence"/>
</dbReference>
<comment type="caution">
    <text evidence="5">Lacks conserved residue(s) required for the propagation of feature annotation.</text>
</comment>
<dbReference type="Gene3D" id="2.10.70.10">
    <property type="entry name" value="Complement Module, domain 1"/>
    <property type="match status" value="4"/>
</dbReference>
<dbReference type="Pfam" id="PF00057">
    <property type="entry name" value="Ldl_recept_a"/>
    <property type="match status" value="2"/>
</dbReference>
<dbReference type="InterPro" id="IPR036055">
    <property type="entry name" value="LDL_receptor-like_sf"/>
</dbReference>
<feature type="disulfide bond" evidence="4">
    <location>
        <begin position="37"/>
        <end position="49"/>
    </location>
</feature>
<feature type="disulfide bond" evidence="4">
    <location>
        <begin position="3"/>
        <end position="21"/>
    </location>
</feature>
<evidence type="ECO:0000256" key="6">
    <source>
        <dbReference type="SAM" id="MobiDB-lite"/>
    </source>
</evidence>
<feature type="region of interest" description="Disordered" evidence="6">
    <location>
        <begin position="137"/>
        <end position="160"/>
    </location>
</feature>
<feature type="region of interest" description="Disordered" evidence="6">
    <location>
        <begin position="257"/>
        <end position="284"/>
    </location>
</feature>
<evidence type="ECO:0000256" key="3">
    <source>
        <dbReference type="ARBA" id="ARBA00023157"/>
    </source>
</evidence>
<organism evidence="8 9">
    <name type="scientific">Ceratitis capitata</name>
    <name type="common">Mediterranean fruit fly</name>
    <name type="synonym">Tephritis capitata</name>
    <dbReference type="NCBI Taxonomy" id="7213"/>
    <lineage>
        <taxon>Eukaryota</taxon>
        <taxon>Metazoa</taxon>
        <taxon>Ecdysozoa</taxon>
        <taxon>Arthropoda</taxon>
        <taxon>Hexapoda</taxon>
        <taxon>Insecta</taxon>
        <taxon>Pterygota</taxon>
        <taxon>Neoptera</taxon>
        <taxon>Endopterygota</taxon>
        <taxon>Diptera</taxon>
        <taxon>Brachycera</taxon>
        <taxon>Muscomorpha</taxon>
        <taxon>Tephritoidea</taxon>
        <taxon>Tephritidae</taxon>
        <taxon>Ceratitis</taxon>
        <taxon>Ceratitis</taxon>
    </lineage>
</organism>
<dbReference type="EMBL" id="CAJHJT010000001">
    <property type="protein sequence ID" value="CAD6995693.1"/>
    <property type="molecule type" value="Genomic_DNA"/>
</dbReference>
<proteinExistence type="predicted"/>
<dbReference type="Gene3D" id="4.10.400.10">
    <property type="entry name" value="Low-density Lipoprotein Receptor"/>
    <property type="match status" value="2"/>
</dbReference>
<evidence type="ECO:0000256" key="2">
    <source>
        <dbReference type="ARBA" id="ARBA00022737"/>
    </source>
</evidence>
<dbReference type="Pfam" id="PF00084">
    <property type="entry name" value="Sushi"/>
    <property type="match status" value="4"/>
</dbReference>
<feature type="domain" description="Sushi" evidence="7">
    <location>
        <begin position="633"/>
        <end position="707"/>
    </location>
</feature>
<dbReference type="InterPro" id="IPR000436">
    <property type="entry name" value="Sushi_SCR_CCP_dom"/>
</dbReference>
<keyword evidence="9" id="KW-1185">Reference proteome</keyword>
<name>A0A811UEM2_CERCA</name>
<feature type="domain" description="Sushi" evidence="7">
    <location>
        <begin position="477"/>
        <end position="545"/>
    </location>
</feature>
<keyword evidence="1" id="KW-0732">Signal</keyword>
<dbReference type="InterPro" id="IPR035976">
    <property type="entry name" value="Sushi/SCR/CCP_sf"/>
</dbReference>
<feature type="compositionally biased region" description="Polar residues" evidence="6">
    <location>
        <begin position="274"/>
        <end position="284"/>
    </location>
</feature>
<dbReference type="PROSITE" id="PS50923">
    <property type="entry name" value="SUSHI"/>
    <property type="match status" value="4"/>
</dbReference>
<dbReference type="AlphaFoldDB" id="A0A811UEM2"/>
<comment type="caution">
    <text evidence="8">The sequence shown here is derived from an EMBL/GenBank/DDBJ whole genome shotgun (WGS) entry which is preliminary data.</text>
</comment>
<dbReference type="SMART" id="SM00032">
    <property type="entry name" value="CCP"/>
    <property type="match status" value="4"/>
</dbReference>
<dbReference type="PROSITE" id="PS01209">
    <property type="entry name" value="LDLRA_1"/>
    <property type="match status" value="1"/>
</dbReference>
<reference evidence="8" key="1">
    <citation type="submission" date="2020-11" db="EMBL/GenBank/DDBJ databases">
        <authorList>
            <person name="Whitehead M."/>
        </authorList>
    </citation>
    <scope>NUCLEOTIDE SEQUENCE</scope>
    <source>
        <strain evidence="8">EGII</strain>
    </source>
</reference>
<protein>
    <submittedName>
        <fullName evidence="8">(Mediterranean fruit fly) hypothetical protein</fullName>
    </submittedName>
</protein>
<dbReference type="SMART" id="SM00192">
    <property type="entry name" value="LDLa"/>
    <property type="match status" value="2"/>
</dbReference>
<evidence type="ECO:0000256" key="5">
    <source>
        <dbReference type="PROSITE-ProRule" id="PRU00302"/>
    </source>
</evidence>